<dbReference type="Proteomes" id="UP000220639">
    <property type="component" value="Unassembled WGS sequence"/>
</dbReference>
<sequence length="69" mass="7823">MLWLSHLGLSVMYVEFNGTISDVAKPNRKSAKLNLSYLHRMVPDNQLDFDTILISKTTELLTGVTGYHQ</sequence>
<accession>A0A285B2S5</accession>
<organism evidence="1 2">
    <name type="scientific">Klebsiella grimontii</name>
    <dbReference type="NCBI Taxonomy" id="2058152"/>
    <lineage>
        <taxon>Bacteria</taxon>
        <taxon>Pseudomonadati</taxon>
        <taxon>Pseudomonadota</taxon>
        <taxon>Gammaproteobacteria</taxon>
        <taxon>Enterobacterales</taxon>
        <taxon>Enterobacteriaceae</taxon>
        <taxon>Klebsiella/Raoultella group</taxon>
        <taxon>Klebsiella</taxon>
    </lineage>
</organism>
<name>A0A285B2S5_9ENTR</name>
<evidence type="ECO:0000313" key="2">
    <source>
        <dbReference type="Proteomes" id="UP000220639"/>
    </source>
</evidence>
<dbReference type="AlphaFoldDB" id="A0A285B2S5"/>
<protein>
    <submittedName>
        <fullName evidence="1">Uncharacterized protein</fullName>
    </submittedName>
</protein>
<reference evidence="2" key="1">
    <citation type="submission" date="2017-08" db="EMBL/GenBank/DDBJ databases">
        <authorList>
            <person name="Brisse S."/>
        </authorList>
    </citation>
    <scope>NUCLEOTIDE SEQUENCE [LARGE SCALE GENOMIC DNA]</scope>
    <source>
        <strain evidence="2">06D021</strain>
    </source>
</reference>
<gene>
    <name evidence="1" type="ORF">KOSB73_250004</name>
</gene>
<proteinExistence type="predicted"/>
<evidence type="ECO:0000313" key="1">
    <source>
        <dbReference type="EMBL" id="SNU35244.1"/>
    </source>
</evidence>
<dbReference type="EMBL" id="FZTC01000018">
    <property type="protein sequence ID" value="SNU35244.1"/>
    <property type="molecule type" value="Genomic_DNA"/>
</dbReference>